<reference evidence="1 2" key="1">
    <citation type="submission" date="2021-06" db="EMBL/GenBank/DDBJ databases">
        <authorList>
            <person name="Palmer J.M."/>
        </authorList>
    </citation>
    <scope>NUCLEOTIDE SEQUENCE [LARGE SCALE GENOMIC DNA]</scope>
    <source>
        <strain evidence="2">if_2019</strain>
        <tissue evidence="1">Muscle</tissue>
    </source>
</reference>
<name>A0ABV0U5Z3_9TELE</name>
<protein>
    <submittedName>
        <fullName evidence="1">Uncharacterized protein</fullName>
    </submittedName>
</protein>
<dbReference type="InterPro" id="IPR036179">
    <property type="entry name" value="Ig-like_dom_sf"/>
</dbReference>
<proteinExistence type="predicted"/>
<dbReference type="PANTHER" id="PTHR46484:SF8">
    <property type="entry name" value="B-CELL RECEPTOR CD22-LIKE-RELATED"/>
    <property type="match status" value="1"/>
</dbReference>
<evidence type="ECO:0000313" key="2">
    <source>
        <dbReference type="Proteomes" id="UP001482620"/>
    </source>
</evidence>
<dbReference type="Proteomes" id="UP001482620">
    <property type="component" value="Unassembled WGS sequence"/>
</dbReference>
<sequence length="156" mass="17256">MKDYHSLMATLSENVLRVNMLLSVFLVLGVLAFCGDKTPGLIITAPNNIEALNGSCLQIPCTYNTTDKTFDSNTPINGVWMKGGLNFAYSPNIVIFNSSKSVNIYQLEMIGNLTEENCTTLFPDLNTSYTDRYFFRVENGPFKATACADSLQITVK</sequence>
<feature type="non-terminal residue" evidence="1">
    <location>
        <position position="156"/>
    </location>
</feature>
<dbReference type="Gene3D" id="2.60.40.10">
    <property type="entry name" value="Immunoglobulins"/>
    <property type="match status" value="1"/>
</dbReference>
<dbReference type="SUPFAM" id="SSF48726">
    <property type="entry name" value="Immunoglobulin"/>
    <property type="match status" value="1"/>
</dbReference>
<dbReference type="PANTHER" id="PTHR46484">
    <property type="entry name" value="SI:CH211-171H4.5-RELATED"/>
    <property type="match status" value="1"/>
</dbReference>
<keyword evidence="2" id="KW-1185">Reference proteome</keyword>
<comment type="caution">
    <text evidence="1">The sequence shown here is derived from an EMBL/GenBank/DDBJ whole genome shotgun (WGS) entry which is preliminary data.</text>
</comment>
<accession>A0ABV0U5Z3</accession>
<dbReference type="InterPro" id="IPR013783">
    <property type="entry name" value="Ig-like_fold"/>
</dbReference>
<organism evidence="1 2">
    <name type="scientific">Ilyodon furcidens</name>
    <name type="common">goldbreast splitfin</name>
    <dbReference type="NCBI Taxonomy" id="33524"/>
    <lineage>
        <taxon>Eukaryota</taxon>
        <taxon>Metazoa</taxon>
        <taxon>Chordata</taxon>
        <taxon>Craniata</taxon>
        <taxon>Vertebrata</taxon>
        <taxon>Euteleostomi</taxon>
        <taxon>Actinopterygii</taxon>
        <taxon>Neopterygii</taxon>
        <taxon>Teleostei</taxon>
        <taxon>Neoteleostei</taxon>
        <taxon>Acanthomorphata</taxon>
        <taxon>Ovalentaria</taxon>
        <taxon>Atherinomorphae</taxon>
        <taxon>Cyprinodontiformes</taxon>
        <taxon>Goodeidae</taxon>
        <taxon>Ilyodon</taxon>
    </lineage>
</organism>
<gene>
    <name evidence="1" type="ORF">ILYODFUR_016918</name>
</gene>
<dbReference type="EMBL" id="JAHRIQ010059488">
    <property type="protein sequence ID" value="MEQ2240618.1"/>
    <property type="molecule type" value="Genomic_DNA"/>
</dbReference>
<evidence type="ECO:0000313" key="1">
    <source>
        <dbReference type="EMBL" id="MEQ2240618.1"/>
    </source>
</evidence>